<dbReference type="Pfam" id="PF13472">
    <property type="entry name" value="Lipase_GDSL_2"/>
    <property type="match status" value="1"/>
</dbReference>
<dbReference type="InterPro" id="IPR051532">
    <property type="entry name" value="Ester_Hydrolysis_Enzymes"/>
</dbReference>
<keyword evidence="3" id="KW-1185">Reference proteome</keyword>
<dbReference type="RefSeq" id="WP_194105478.1">
    <property type="nucleotide sequence ID" value="NZ_JADFFM010000001.1"/>
</dbReference>
<comment type="caution">
    <text evidence="2">The sequence shown here is derived from an EMBL/GenBank/DDBJ whole genome shotgun (WGS) entry which is preliminary data.</text>
</comment>
<evidence type="ECO:0000313" key="2">
    <source>
        <dbReference type="EMBL" id="MBE9666107.1"/>
    </source>
</evidence>
<sequence length="228" mass="25557">MNITAHRTLLLGICLVLITISGYSQTVTWDSTYRPAIYAGKVGQFKSFPKSTSDIIFLGNSIMTYTDWNELLGLSTAKNRGIPGDMTFGVLERLGNVIEGKPAKIFILIGINDITRNVPDSVILNNYKKIIYRIKAGSPRTRIYFHTLLPVNDTYTALKGKTGHIVSVNSKLKKLAVEEKITLIDLYPNFLDQTGMLDPKYTFDGLHLNELGYFKWAGILKEGKYLTN</sequence>
<dbReference type="Gene3D" id="3.40.50.1110">
    <property type="entry name" value="SGNH hydrolase"/>
    <property type="match status" value="1"/>
</dbReference>
<reference evidence="2 3" key="1">
    <citation type="submission" date="2020-10" db="EMBL/GenBank/DDBJ databases">
        <title>Mucilaginibacter mali sp. nov., isolated from rhizosphere soil of apple orchard.</title>
        <authorList>
            <person name="Lee J.-S."/>
            <person name="Kim H.S."/>
            <person name="Kim J.-S."/>
        </authorList>
    </citation>
    <scope>NUCLEOTIDE SEQUENCE [LARGE SCALE GENOMIC DNA]</scope>
    <source>
        <strain evidence="2 3">KCTC 23157</strain>
    </source>
</reference>
<proteinExistence type="predicted"/>
<dbReference type="PANTHER" id="PTHR30383">
    <property type="entry name" value="THIOESTERASE 1/PROTEASE 1/LYSOPHOSPHOLIPASE L1"/>
    <property type="match status" value="1"/>
</dbReference>
<protein>
    <submittedName>
        <fullName evidence="2">Sialate O-acetylesterase</fullName>
    </submittedName>
</protein>
<gene>
    <name evidence="2" type="ORF">IRJ18_07020</name>
</gene>
<accession>A0ABR9XFF2</accession>
<feature type="domain" description="SGNH hydrolase-type esterase" evidence="1">
    <location>
        <begin position="68"/>
        <end position="213"/>
    </location>
</feature>
<evidence type="ECO:0000259" key="1">
    <source>
        <dbReference type="Pfam" id="PF13472"/>
    </source>
</evidence>
<name>A0ABR9XFF2_9SPHI</name>
<organism evidence="2 3">
    <name type="scientific">Mucilaginibacter boryungensis</name>
    <dbReference type="NCBI Taxonomy" id="768480"/>
    <lineage>
        <taxon>Bacteria</taxon>
        <taxon>Pseudomonadati</taxon>
        <taxon>Bacteroidota</taxon>
        <taxon>Sphingobacteriia</taxon>
        <taxon>Sphingobacteriales</taxon>
        <taxon>Sphingobacteriaceae</taxon>
        <taxon>Mucilaginibacter</taxon>
    </lineage>
</organism>
<dbReference type="EMBL" id="JADFFM010000001">
    <property type="protein sequence ID" value="MBE9666107.1"/>
    <property type="molecule type" value="Genomic_DNA"/>
</dbReference>
<dbReference type="Proteomes" id="UP000632774">
    <property type="component" value="Unassembled WGS sequence"/>
</dbReference>
<dbReference type="PANTHER" id="PTHR30383:SF5">
    <property type="entry name" value="SGNH HYDROLASE-TYPE ESTERASE DOMAIN-CONTAINING PROTEIN"/>
    <property type="match status" value="1"/>
</dbReference>
<evidence type="ECO:0000313" key="3">
    <source>
        <dbReference type="Proteomes" id="UP000632774"/>
    </source>
</evidence>
<dbReference type="InterPro" id="IPR036514">
    <property type="entry name" value="SGNH_hydro_sf"/>
</dbReference>
<dbReference type="InterPro" id="IPR013830">
    <property type="entry name" value="SGNH_hydro"/>
</dbReference>
<dbReference type="SUPFAM" id="SSF52266">
    <property type="entry name" value="SGNH hydrolase"/>
    <property type="match status" value="1"/>
</dbReference>